<name>A0A7J7KYQ6_9MAGN</name>
<dbReference type="PANTHER" id="PTHR46821:SF2">
    <property type="entry name" value="OS03G0251700 PROTEIN"/>
    <property type="match status" value="1"/>
</dbReference>
<dbReference type="OrthoDB" id="538607at2759"/>
<dbReference type="Gene3D" id="1.10.510.10">
    <property type="entry name" value="Transferase(Phosphotransferase) domain 1"/>
    <property type="match status" value="1"/>
</dbReference>
<evidence type="ECO:0000256" key="2">
    <source>
        <dbReference type="SAM" id="MobiDB-lite"/>
    </source>
</evidence>
<dbReference type="PANTHER" id="PTHR46821">
    <property type="entry name" value="OS07G0586332 PROTEIN"/>
    <property type="match status" value="1"/>
</dbReference>
<proteinExistence type="predicted"/>
<dbReference type="AlphaFoldDB" id="A0A7J7KYQ6"/>
<dbReference type="Proteomes" id="UP000541444">
    <property type="component" value="Unassembled WGS sequence"/>
</dbReference>
<evidence type="ECO:0000313" key="4">
    <source>
        <dbReference type="Proteomes" id="UP000541444"/>
    </source>
</evidence>
<feature type="compositionally biased region" description="Basic and acidic residues" evidence="2">
    <location>
        <begin position="23"/>
        <end position="32"/>
    </location>
</feature>
<dbReference type="InterPro" id="IPR044576">
    <property type="entry name" value="At4g25390-like"/>
</dbReference>
<keyword evidence="1" id="KW-0175">Coiled coil</keyword>
<dbReference type="EMBL" id="JACGCM010002784">
    <property type="protein sequence ID" value="KAF6135493.1"/>
    <property type="molecule type" value="Genomic_DNA"/>
</dbReference>
<comment type="caution">
    <text evidence="3">The sequence shown here is derived from an EMBL/GenBank/DDBJ whole genome shotgun (WGS) entry which is preliminary data.</text>
</comment>
<keyword evidence="4" id="KW-1185">Reference proteome</keyword>
<feature type="region of interest" description="Disordered" evidence="2">
    <location>
        <begin position="1"/>
        <end position="56"/>
    </location>
</feature>
<reference evidence="3 4" key="1">
    <citation type="journal article" date="2020" name="IScience">
        <title>Genome Sequencing of the Endangered Kingdonia uniflora (Circaeasteraceae, Ranunculales) Reveals Potential Mechanisms of Evolutionary Specialization.</title>
        <authorList>
            <person name="Sun Y."/>
            <person name="Deng T."/>
            <person name="Zhang A."/>
            <person name="Moore M.J."/>
            <person name="Landis J.B."/>
            <person name="Lin N."/>
            <person name="Zhang H."/>
            <person name="Zhang X."/>
            <person name="Huang J."/>
            <person name="Zhang X."/>
            <person name="Sun H."/>
            <person name="Wang H."/>
        </authorList>
    </citation>
    <scope>NUCLEOTIDE SEQUENCE [LARGE SCALE GENOMIC DNA]</scope>
    <source>
        <strain evidence="3">TB1705</strain>
        <tissue evidence="3">Leaf</tissue>
    </source>
</reference>
<accession>A0A7J7KYQ6</accession>
<evidence type="ECO:0000313" key="3">
    <source>
        <dbReference type="EMBL" id="KAF6135493.1"/>
    </source>
</evidence>
<feature type="compositionally biased region" description="Polar residues" evidence="2">
    <location>
        <begin position="8"/>
        <end position="22"/>
    </location>
</feature>
<dbReference type="InterPro" id="IPR011009">
    <property type="entry name" value="Kinase-like_dom_sf"/>
</dbReference>
<sequence>MGSGSCLMGSTSKSQAMTTTTHIKSESDHRPVGDSSMHDNGSGRVGTHTTEGNGFQKLEKVKDLNRQTQQLEELTEKMRDCKRIDGLGLQLASRLGMKLGTGLMTTLRCRWEKPDPGWIMLNTNGTAMERNYGCEGIIKDDEGVGLGAFHASSTKSCELGLQIYAMLVGLLLCKEMGCQRIQLVSVSKLAVSMVQGNLSLPGGSEMMSTELEAWFESQKDFISGAFSKRHQQCCFVPVLTCSYFSDRKKKRKSKSSVDWWLDGLSGEFRSGRRNNQDWASEEIHKSGGVSSTPIVLLLVLISGRRPLQVTASPMSEFERASLISWLRHLSHRGKLQDLFDPTLQSMDQNQALLCTTIAFLCLQRSPVKRPSIKEVVGMLSGDSEPPHFPVEFSPSPPSNLFKSLKKARFKVLAGSLPLLPLSELRTAKEATTVESEGSGQEVEGEVHPDGAKHPIKPVGAGLTEAEELEKYIAVREEMYMKA</sequence>
<protein>
    <submittedName>
        <fullName evidence="3">Uncharacterized protein</fullName>
    </submittedName>
</protein>
<organism evidence="3 4">
    <name type="scientific">Kingdonia uniflora</name>
    <dbReference type="NCBI Taxonomy" id="39325"/>
    <lineage>
        <taxon>Eukaryota</taxon>
        <taxon>Viridiplantae</taxon>
        <taxon>Streptophyta</taxon>
        <taxon>Embryophyta</taxon>
        <taxon>Tracheophyta</taxon>
        <taxon>Spermatophyta</taxon>
        <taxon>Magnoliopsida</taxon>
        <taxon>Ranunculales</taxon>
        <taxon>Circaeasteraceae</taxon>
        <taxon>Kingdonia</taxon>
    </lineage>
</organism>
<evidence type="ECO:0000256" key="1">
    <source>
        <dbReference type="SAM" id="Coils"/>
    </source>
</evidence>
<feature type="region of interest" description="Disordered" evidence="2">
    <location>
        <begin position="429"/>
        <end position="457"/>
    </location>
</feature>
<feature type="coiled-coil region" evidence="1">
    <location>
        <begin position="57"/>
        <end position="84"/>
    </location>
</feature>
<gene>
    <name evidence="3" type="ORF">GIB67_015346</name>
</gene>
<dbReference type="SUPFAM" id="SSF56112">
    <property type="entry name" value="Protein kinase-like (PK-like)"/>
    <property type="match status" value="1"/>
</dbReference>